<dbReference type="InterPro" id="IPR036390">
    <property type="entry name" value="WH_DNA-bd_sf"/>
</dbReference>
<dbReference type="InterPro" id="IPR050679">
    <property type="entry name" value="Bact_HTH_transcr_reg"/>
</dbReference>
<evidence type="ECO:0000313" key="5">
    <source>
        <dbReference type="EMBL" id="TXB69787.1"/>
    </source>
</evidence>
<evidence type="ECO:0000313" key="6">
    <source>
        <dbReference type="Proteomes" id="UP000321562"/>
    </source>
</evidence>
<keyword evidence="6" id="KW-1185">Reference proteome</keyword>
<dbReference type="InterPro" id="IPR000524">
    <property type="entry name" value="Tscrpt_reg_HTH_GntR"/>
</dbReference>
<protein>
    <submittedName>
        <fullName evidence="5">GntR family transcriptional regulator</fullName>
    </submittedName>
</protein>
<dbReference type="Pfam" id="PF00392">
    <property type="entry name" value="GntR"/>
    <property type="match status" value="1"/>
</dbReference>
<feature type="domain" description="HTH gntR-type" evidence="4">
    <location>
        <begin position="23"/>
        <end position="91"/>
    </location>
</feature>
<evidence type="ECO:0000256" key="3">
    <source>
        <dbReference type="ARBA" id="ARBA00023163"/>
    </source>
</evidence>
<dbReference type="Gene3D" id="3.40.1410.10">
    <property type="entry name" value="Chorismate lyase-like"/>
    <property type="match status" value="1"/>
</dbReference>
<dbReference type="EMBL" id="VOPL01000002">
    <property type="protein sequence ID" value="TXB69787.1"/>
    <property type="molecule type" value="Genomic_DNA"/>
</dbReference>
<dbReference type="AlphaFoldDB" id="A0A5C6S654"/>
<gene>
    <name evidence="5" type="ORF">FQV27_06610</name>
</gene>
<sequence length="250" mass="27302">MLVAKGETTLAEGCLRPAGRPALNTWQAVQTEVLRRIRSGEWIAGQLIPTEHQLAAEMGCARATINRAMCQLARDGIVQRRRRVGTRVSDTRVPEAGAEAVPIRTEVEATGASYGYHLAGHDIVPAPGEIAAIMHIPDAENLLRYRALITADDQAYCVEVGYLARQGAAGLTEDMLGEAEPLEWMRQRVEHLSGRIEIHATRLTGECAADLGAEKGLPVLTLDRTLWCDGSPLSHSRRVYPPGHRVSFAR</sequence>
<dbReference type="RefSeq" id="WP_147097077.1">
    <property type="nucleotide sequence ID" value="NZ_JBHUFH010000001.1"/>
</dbReference>
<comment type="caution">
    <text evidence="5">The sequence shown here is derived from an EMBL/GenBank/DDBJ whole genome shotgun (WGS) entry which is preliminary data.</text>
</comment>
<evidence type="ECO:0000256" key="2">
    <source>
        <dbReference type="ARBA" id="ARBA00023125"/>
    </source>
</evidence>
<dbReference type="PANTHER" id="PTHR44846">
    <property type="entry name" value="MANNOSYL-D-GLYCERATE TRANSPORT/METABOLISM SYSTEM REPRESSOR MNGR-RELATED"/>
    <property type="match status" value="1"/>
</dbReference>
<proteinExistence type="predicted"/>
<dbReference type="PANTHER" id="PTHR44846:SF16">
    <property type="entry name" value="TRANSCRIPTIONAL REGULATOR PHNF-RELATED"/>
    <property type="match status" value="1"/>
</dbReference>
<dbReference type="SMART" id="SM00866">
    <property type="entry name" value="UTRA"/>
    <property type="match status" value="1"/>
</dbReference>
<dbReference type="InterPro" id="IPR011663">
    <property type="entry name" value="UTRA"/>
</dbReference>
<evidence type="ECO:0000256" key="1">
    <source>
        <dbReference type="ARBA" id="ARBA00023015"/>
    </source>
</evidence>
<organism evidence="5 6">
    <name type="scientific">Paracoccus aurantiacus</name>
    <dbReference type="NCBI Taxonomy" id="2599412"/>
    <lineage>
        <taxon>Bacteria</taxon>
        <taxon>Pseudomonadati</taxon>
        <taxon>Pseudomonadota</taxon>
        <taxon>Alphaproteobacteria</taxon>
        <taxon>Rhodobacterales</taxon>
        <taxon>Paracoccaceae</taxon>
        <taxon>Paracoccus</taxon>
    </lineage>
</organism>
<dbReference type="SUPFAM" id="SSF64288">
    <property type="entry name" value="Chorismate lyase-like"/>
    <property type="match status" value="1"/>
</dbReference>
<accession>A0A5C6S654</accession>
<dbReference type="SUPFAM" id="SSF46785">
    <property type="entry name" value="Winged helix' DNA-binding domain"/>
    <property type="match status" value="1"/>
</dbReference>
<evidence type="ECO:0000259" key="4">
    <source>
        <dbReference type="PROSITE" id="PS50949"/>
    </source>
</evidence>
<keyword evidence="3" id="KW-0804">Transcription</keyword>
<keyword evidence="1" id="KW-0805">Transcription regulation</keyword>
<dbReference type="CDD" id="cd07377">
    <property type="entry name" value="WHTH_GntR"/>
    <property type="match status" value="1"/>
</dbReference>
<dbReference type="InterPro" id="IPR036388">
    <property type="entry name" value="WH-like_DNA-bd_sf"/>
</dbReference>
<dbReference type="Pfam" id="PF07702">
    <property type="entry name" value="UTRA"/>
    <property type="match status" value="1"/>
</dbReference>
<dbReference type="PROSITE" id="PS50949">
    <property type="entry name" value="HTH_GNTR"/>
    <property type="match status" value="1"/>
</dbReference>
<name>A0A5C6S654_9RHOB</name>
<dbReference type="PRINTS" id="PR00035">
    <property type="entry name" value="HTHGNTR"/>
</dbReference>
<dbReference type="GO" id="GO:0003700">
    <property type="term" value="F:DNA-binding transcription factor activity"/>
    <property type="evidence" value="ECO:0007669"/>
    <property type="project" value="InterPro"/>
</dbReference>
<dbReference type="InterPro" id="IPR028978">
    <property type="entry name" value="Chorismate_lyase_/UTRA_dom_sf"/>
</dbReference>
<keyword evidence="2" id="KW-0238">DNA-binding</keyword>
<dbReference type="OrthoDB" id="9808698at2"/>
<dbReference type="GO" id="GO:0003677">
    <property type="term" value="F:DNA binding"/>
    <property type="evidence" value="ECO:0007669"/>
    <property type="project" value="UniProtKB-KW"/>
</dbReference>
<reference evidence="5 6" key="1">
    <citation type="submission" date="2019-08" db="EMBL/GenBank/DDBJ databases">
        <authorList>
            <person name="Ye J."/>
        </authorList>
    </citation>
    <scope>NUCLEOTIDE SEQUENCE [LARGE SCALE GENOMIC DNA]</scope>
    <source>
        <strain evidence="5 6">TK008</strain>
    </source>
</reference>
<dbReference type="Gene3D" id="1.10.10.10">
    <property type="entry name" value="Winged helix-like DNA-binding domain superfamily/Winged helix DNA-binding domain"/>
    <property type="match status" value="1"/>
</dbReference>
<dbReference type="Proteomes" id="UP000321562">
    <property type="component" value="Unassembled WGS sequence"/>
</dbReference>
<dbReference type="SMART" id="SM00345">
    <property type="entry name" value="HTH_GNTR"/>
    <property type="match status" value="1"/>
</dbReference>